<evidence type="ECO:0000259" key="3">
    <source>
        <dbReference type="PROSITE" id="PS50043"/>
    </source>
</evidence>
<proteinExistence type="predicted"/>
<dbReference type="InterPro" id="IPR041664">
    <property type="entry name" value="AAA_16"/>
</dbReference>
<dbReference type="RefSeq" id="WP_344942031.1">
    <property type="nucleotide sequence ID" value="NZ_BAAAZR010000009.1"/>
</dbReference>
<organism evidence="4 5">
    <name type="scientific">Sphaerisporangium flaviroseum</name>
    <dbReference type="NCBI Taxonomy" id="509199"/>
    <lineage>
        <taxon>Bacteria</taxon>
        <taxon>Bacillati</taxon>
        <taxon>Actinomycetota</taxon>
        <taxon>Actinomycetes</taxon>
        <taxon>Streptosporangiales</taxon>
        <taxon>Streptosporangiaceae</taxon>
        <taxon>Sphaerisporangium</taxon>
    </lineage>
</organism>
<accession>A0ABP7ID41</accession>
<dbReference type="Pfam" id="PF00196">
    <property type="entry name" value="GerE"/>
    <property type="match status" value="1"/>
</dbReference>
<dbReference type="CDD" id="cd06170">
    <property type="entry name" value="LuxR_C_like"/>
    <property type="match status" value="1"/>
</dbReference>
<dbReference type="Gene3D" id="1.10.10.10">
    <property type="entry name" value="Winged helix-like DNA-binding domain superfamily/Winged helix DNA-binding domain"/>
    <property type="match status" value="1"/>
</dbReference>
<dbReference type="Gene3D" id="1.25.40.10">
    <property type="entry name" value="Tetratricopeptide repeat domain"/>
    <property type="match status" value="2"/>
</dbReference>
<dbReference type="SUPFAM" id="SSF52540">
    <property type="entry name" value="P-loop containing nucleoside triphosphate hydrolases"/>
    <property type="match status" value="1"/>
</dbReference>
<name>A0ABP7ID41_9ACTN</name>
<dbReference type="EMBL" id="BAAAZR010000009">
    <property type="protein sequence ID" value="GAA3815316.1"/>
    <property type="molecule type" value="Genomic_DNA"/>
</dbReference>
<gene>
    <name evidence="4" type="ORF">GCM10022226_40090</name>
</gene>
<dbReference type="InterPro" id="IPR000792">
    <property type="entry name" value="Tscrpt_reg_LuxR_C"/>
</dbReference>
<feature type="domain" description="HTH luxR-type" evidence="3">
    <location>
        <begin position="860"/>
        <end position="925"/>
    </location>
</feature>
<comment type="caution">
    <text evidence="4">The sequence shown here is derived from an EMBL/GenBank/DDBJ whole genome shotgun (WGS) entry which is preliminary data.</text>
</comment>
<dbReference type="PROSITE" id="PS00622">
    <property type="entry name" value="HTH_LUXR_1"/>
    <property type="match status" value="1"/>
</dbReference>
<dbReference type="InterPro" id="IPR027417">
    <property type="entry name" value="P-loop_NTPase"/>
</dbReference>
<protein>
    <submittedName>
        <fullName evidence="4">LuxR family transcriptional regulator</fullName>
    </submittedName>
</protein>
<keyword evidence="2" id="KW-0067">ATP-binding</keyword>
<sequence>MGLVEREREWDLFKDACIDCSDTGGGVIVVSGAVASGKTVLLQAFAEQMRKQGWVVLKAAASRIEIGLPLGVIGQLVSSVDMGSLGDGSVNRAPGTSLLTQPWVSGGFDVAGRSELSYLGELRTMLHRIGQERLIGIFVDDANYADAPSLLCLLYLARRLRSSRILLVLSDGLADRPEYNCFQADVLREPGARHIRLNALSHQGVASIIAGDLGFSPGKELVTRAHDLTGGNPLLLASLLEDHHAQPSPTETFHPGEAFGHAVTMCLLRCDHLVQDVARVIAVLDDEHNHPELVAEILMMDRASVAQALDALRGTGLLGGSGRFRHQVARDAVIHSWANEDRLAVHARAARVLREHGASATVLARHLIAGTPVTAGWVIPTLCEAAERALADNEVTLAIDALHTALALCHDEAQRTKIRCLLLRAQWRVDPSAAARHLPELLAAGLEGTLASADTVTLIAYLLWFGHGDQVGELLDALERRAKEEPDSPDQPFGLVELWLGCSYPDLFSRLNSGSTASADEALLSERSGLVRAAKLLSAVLRDGSDESAGVRAEQVLQGVRLDDRGVLAICGALVSLIYTGKLEEAAFWCRSLLAEPSAQSAPTWRAILSVLWSTIEMRWGRFTEAERYVEASLSLLSLDGWGAAIALPLANVIMIKTALGKYEEAESYLAVSLPKGVWQTLGTLHYMHARGTYYLATGRFYAALDDFQTCGEVVARWELSNVTIVPWAASAAEALLALGDRDGAEELARRELGRTCTKQFVARAGLIRVLAVTGEGERSLDQLEQAADLYERAGDRFELARTLAEIGRVYETRGDDDRAMAMERRAQHLAQECAFETIYLRNLFGAVPACTRKPPGTGHHAPTTELSEAELRVATLAANGHTNRQIAAQLFITVSTVEQHLTRVYRKLNVGSRADLPAELGGAISELETVGCVAERADHRRVALEAGSSLGTPRPPPGGGGLAPVSGCELRCVA</sequence>
<evidence type="ECO:0000256" key="1">
    <source>
        <dbReference type="ARBA" id="ARBA00022741"/>
    </source>
</evidence>
<dbReference type="Pfam" id="PF13191">
    <property type="entry name" value="AAA_16"/>
    <property type="match status" value="1"/>
</dbReference>
<dbReference type="SUPFAM" id="SSF48452">
    <property type="entry name" value="TPR-like"/>
    <property type="match status" value="2"/>
</dbReference>
<dbReference type="PROSITE" id="PS50043">
    <property type="entry name" value="HTH_LUXR_2"/>
    <property type="match status" value="1"/>
</dbReference>
<evidence type="ECO:0000313" key="4">
    <source>
        <dbReference type="EMBL" id="GAA3815316.1"/>
    </source>
</evidence>
<dbReference type="Proteomes" id="UP001500888">
    <property type="component" value="Unassembled WGS sequence"/>
</dbReference>
<dbReference type="SUPFAM" id="SSF46894">
    <property type="entry name" value="C-terminal effector domain of the bipartite response regulators"/>
    <property type="match status" value="1"/>
</dbReference>
<dbReference type="SMART" id="SM00421">
    <property type="entry name" value="HTH_LUXR"/>
    <property type="match status" value="1"/>
</dbReference>
<keyword evidence="1" id="KW-0547">Nucleotide-binding</keyword>
<evidence type="ECO:0000256" key="2">
    <source>
        <dbReference type="ARBA" id="ARBA00022840"/>
    </source>
</evidence>
<dbReference type="PRINTS" id="PR00038">
    <property type="entry name" value="HTHLUXR"/>
</dbReference>
<dbReference type="PANTHER" id="PTHR16305:SF28">
    <property type="entry name" value="GUANYLATE CYCLASE DOMAIN-CONTAINING PROTEIN"/>
    <property type="match status" value="1"/>
</dbReference>
<keyword evidence="5" id="KW-1185">Reference proteome</keyword>
<reference evidence="5" key="1">
    <citation type="journal article" date="2019" name="Int. J. Syst. Evol. Microbiol.">
        <title>The Global Catalogue of Microorganisms (GCM) 10K type strain sequencing project: providing services to taxonomists for standard genome sequencing and annotation.</title>
        <authorList>
            <consortium name="The Broad Institute Genomics Platform"/>
            <consortium name="The Broad Institute Genome Sequencing Center for Infectious Disease"/>
            <person name="Wu L."/>
            <person name="Ma J."/>
        </authorList>
    </citation>
    <scope>NUCLEOTIDE SEQUENCE [LARGE SCALE GENOMIC DNA]</scope>
    <source>
        <strain evidence="5">JCM 16908</strain>
    </source>
</reference>
<dbReference type="InterPro" id="IPR016032">
    <property type="entry name" value="Sig_transdc_resp-reg_C-effctor"/>
</dbReference>
<dbReference type="InterPro" id="IPR011990">
    <property type="entry name" value="TPR-like_helical_dom_sf"/>
</dbReference>
<evidence type="ECO:0000313" key="5">
    <source>
        <dbReference type="Proteomes" id="UP001500888"/>
    </source>
</evidence>
<dbReference type="InterPro" id="IPR036388">
    <property type="entry name" value="WH-like_DNA-bd_sf"/>
</dbReference>
<dbReference type="PANTHER" id="PTHR16305">
    <property type="entry name" value="TESTICULAR SOLUBLE ADENYLYL CYCLASE"/>
    <property type="match status" value="1"/>
</dbReference>